<gene>
    <name evidence="5" type="ORF">AGLY_016686</name>
</gene>
<dbReference type="EMBL" id="VYZN01000511">
    <property type="protein sequence ID" value="KAE9522875.1"/>
    <property type="molecule type" value="Genomic_DNA"/>
</dbReference>
<dbReference type="OrthoDB" id="6629190at2759"/>
<evidence type="ECO:0000256" key="1">
    <source>
        <dbReference type="SAM" id="Coils"/>
    </source>
</evidence>
<evidence type="ECO:0000313" key="6">
    <source>
        <dbReference type="Proteomes" id="UP000475862"/>
    </source>
</evidence>
<feature type="domain" description="Transposable element P transposase-like RNase H" evidence="3">
    <location>
        <begin position="180"/>
        <end position="257"/>
    </location>
</feature>
<dbReference type="Pfam" id="PF21787">
    <property type="entry name" value="TNP-like_RNaseH_N"/>
    <property type="match status" value="1"/>
</dbReference>
<protein>
    <recommendedName>
        <fullName evidence="7">THAP-type domain-containing protein</fullName>
    </recommendedName>
</protein>
<evidence type="ECO:0000259" key="4">
    <source>
        <dbReference type="Pfam" id="PF21788"/>
    </source>
</evidence>
<comment type="caution">
    <text evidence="5">The sequence shown here is derived from an EMBL/GenBank/DDBJ whole genome shotgun (WGS) entry which is preliminary data.</text>
</comment>
<dbReference type="InterPro" id="IPR048366">
    <property type="entry name" value="TNP-like_GBD"/>
</dbReference>
<keyword evidence="6" id="KW-1185">Reference proteome</keyword>
<feature type="domain" description="THAP9-like helix-turn-helix" evidence="2">
    <location>
        <begin position="83"/>
        <end position="159"/>
    </location>
</feature>
<feature type="coiled-coil region" evidence="1">
    <location>
        <begin position="39"/>
        <end position="87"/>
    </location>
</feature>
<evidence type="ECO:0000313" key="5">
    <source>
        <dbReference type="EMBL" id="KAE9522875.1"/>
    </source>
</evidence>
<feature type="domain" description="Transposable element P transposase-like GTP-binding insertion" evidence="4">
    <location>
        <begin position="286"/>
        <end position="402"/>
    </location>
</feature>
<keyword evidence="1" id="KW-0175">Coiled coil</keyword>
<dbReference type="AlphaFoldDB" id="A0A6G0SXQ6"/>
<dbReference type="Pfam" id="PF21788">
    <property type="entry name" value="TNP-like_GBD"/>
    <property type="match status" value="1"/>
</dbReference>
<dbReference type="Proteomes" id="UP000475862">
    <property type="component" value="Unassembled WGS sequence"/>
</dbReference>
<sequence length="478" mass="54930">MPSGDIDHDNTSTGQSPVKRKVLNADSIGVLSPSHFRTLRKAKRHLDMVKNKYREKQIQNDNLKKQIKRLKEKVKTYDDLVQKLHQKQFLTENASVHLQSIGSESLRTLIELNMKSKMLPCTSEMRKFAITLQFYSNKAYNFIRKSFKNVLPHPKTIKKAKNETVICNIVLDEMSTNIDTENDNSVPAKNALVFMAVGINGHWKMPIGYFLVAGLNGTERSNLLKQCLILMGDTGAKVHSITFDGAYSNGKMCSILGASFDLKDKLSFSFDNPYNNESIYIFYDPCQMIKLIRNTLGDMRCLFNQEGKKISWDHIKMLYFKEKNESLKAATKLTNKHVYYYNEKMNVKLATQVLSNSVGNGLKFCKSLGCDDFRDIDATSEFYFLMNDAFNILNCRSKYSKNPYCLALDEKQFDKYEKYEKFSRNFHNYVLGLRSILTAPGRVRAELYHFSARPGNPGVSIHTIQESVRVYLQLCRQL</sequence>
<evidence type="ECO:0000259" key="2">
    <source>
        <dbReference type="Pfam" id="PF12017"/>
    </source>
</evidence>
<evidence type="ECO:0000259" key="3">
    <source>
        <dbReference type="Pfam" id="PF21787"/>
    </source>
</evidence>
<proteinExistence type="predicted"/>
<reference evidence="5 6" key="1">
    <citation type="submission" date="2019-08" db="EMBL/GenBank/DDBJ databases">
        <title>The genome of the soybean aphid Biotype 1, its phylome, world population structure and adaptation to the North American continent.</title>
        <authorList>
            <person name="Giordano R."/>
            <person name="Donthu R.K."/>
            <person name="Hernandez A.G."/>
            <person name="Wright C.L."/>
            <person name="Zimin A.V."/>
        </authorList>
    </citation>
    <scope>NUCLEOTIDE SEQUENCE [LARGE SCALE GENOMIC DNA]</scope>
    <source>
        <tissue evidence="5">Whole aphids</tissue>
    </source>
</reference>
<evidence type="ECO:0008006" key="7">
    <source>
        <dbReference type="Google" id="ProtNLM"/>
    </source>
</evidence>
<accession>A0A6G0SXQ6</accession>
<name>A0A6G0SXQ6_APHGL</name>
<dbReference type="InterPro" id="IPR021896">
    <property type="entry name" value="THAP9-like_HTH"/>
</dbReference>
<dbReference type="InterPro" id="IPR048365">
    <property type="entry name" value="TNP-like_RNaseH_N"/>
</dbReference>
<organism evidence="5 6">
    <name type="scientific">Aphis glycines</name>
    <name type="common">Soybean aphid</name>
    <dbReference type="NCBI Taxonomy" id="307491"/>
    <lineage>
        <taxon>Eukaryota</taxon>
        <taxon>Metazoa</taxon>
        <taxon>Ecdysozoa</taxon>
        <taxon>Arthropoda</taxon>
        <taxon>Hexapoda</taxon>
        <taxon>Insecta</taxon>
        <taxon>Pterygota</taxon>
        <taxon>Neoptera</taxon>
        <taxon>Paraneoptera</taxon>
        <taxon>Hemiptera</taxon>
        <taxon>Sternorrhyncha</taxon>
        <taxon>Aphidomorpha</taxon>
        <taxon>Aphidoidea</taxon>
        <taxon>Aphididae</taxon>
        <taxon>Aphidini</taxon>
        <taxon>Aphis</taxon>
        <taxon>Aphis</taxon>
    </lineage>
</organism>
<dbReference type="Pfam" id="PF12017">
    <property type="entry name" value="Tnp_P_element"/>
    <property type="match status" value="1"/>
</dbReference>